<dbReference type="FunFam" id="3.30.50.10:FF:000030">
    <property type="entry name" value="Nuclear Hormone Receptor family"/>
    <property type="match status" value="2"/>
</dbReference>
<evidence type="ECO:0000256" key="6">
    <source>
        <dbReference type="ARBA" id="ARBA00023015"/>
    </source>
</evidence>
<dbReference type="InterPro" id="IPR000536">
    <property type="entry name" value="Nucl_hrmn_rcpt_lig-bd"/>
</dbReference>
<dbReference type="Proteomes" id="UP000046393">
    <property type="component" value="Unplaced"/>
</dbReference>
<evidence type="ECO:0000256" key="12">
    <source>
        <dbReference type="SAM" id="SignalP"/>
    </source>
</evidence>
<comment type="subcellular location">
    <subcellularLocation>
        <location evidence="1">Nucleus</location>
    </subcellularLocation>
</comment>
<evidence type="ECO:0000256" key="10">
    <source>
        <dbReference type="ARBA" id="ARBA00023242"/>
    </source>
</evidence>
<evidence type="ECO:0000256" key="8">
    <source>
        <dbReference type="ARBA" id="ARBA00023163"/>
    </source>
</evidence>
<feature type="domain" description="Nuclear receptor" evidence="13">
    <location>
        <begin position="548"/>
        <end position="623"/>
    </location>
</feature>
<dbReference type="GO" id="GO:0005634">
    <property type="term" value="C:nucleus"/>
    <property type="evidence" value="ECO:0007669"/>
    <property type="project" value="UniProtKB-SubCell"/>
</dbReference>
<evidence type="ECO:0000256" key="4">
    <source>
        <dbReference type="ARBA" id="ARBA00022771"/>
    </source>
</evidence>
<evidence type="ECO:0000259" key="14">
    <source>
        <dbReference type="PROSITE" id="PS51843"/>
    </source>
</evidence>
<evidence type="ECO:0000256" key="5">
    <source>
        <dbReference type="ARBA" id="ARBA00022833"/>
    </source>
</evidence>
<comment type="similarity">
    <text evidence="2">Belongs to the nuclear hormone receptor family.</text>
</comment>
<dbReference type="WBParaSite" id="SMUV_0000533201-mRNA-1">
    <property type="protein sequence ID" value="SMUV_0000533201-mRNA-1"/>
    <property type="gene ID" value="SMUV_0000533201"/>
</dbReference>
<dbReference type="PROSITE" id="PS51843">
    <property type="entry name" value="NR_LBD"/>
    <property type="match status" value="2"/>
</dbReference>
<accession>A0A0N5ALC1</accession>
<feature type="signal peptide" evidence="12">
    <location>
        <begin position="1"/>
        <end position="18"/>
    </location>
</feature>
<keyword evidence="5" id="KW-0862">Zinc</keyword>
<keyword evidence="12" id="KW-0732">Signal</keyword>
<dbReference type="Pfam" id="PF00105">
    <property type="entry name" value="zf-C4"/>
    <property type="match status" value="2"/>
</dbReference>
<dbReference type="STRING" id="451379.A0A0N5ALC1"/>
<evidence type="ECO:0000259" key="13">
    <source>
        <dbReference type="PROSITE" id="PS51030"/>
    </source>
</evidence>
<evidence type="ECO:0000256" key="2">
    <source>
        <dbReference type="ARBA" id="ARBA00005993"/>
    </source>
</evidence>
<dbReference type="InterPro" id="IPR049636">
    <property type="entry name" value="HNF4-like_DBD"/>
</dbReference>
<dbReference type="InterPro" id="IPR013088">
    <property type="entry name" value="Znf_NHR/GATA"/>
</dbReference>
<dbReference type="GO" id="GO:0003700">
    <property type="term" value="F:DNA-binding transcription factor activity"/>
    <property type="evidence" value="ECO:0007669"/>
    <property type="project" value="InterPro"/>
</dbReference>
<dbReference type="PROSITE" id="PS00031">
    <property type="entry name" value="NUCLEAR_REC_DBD_1"/>
    <property type="match status" value="2"/>
</dbReference>
<feature type="region of interest" description="Disordered" evidence="11">
    <location>
        <begin position="513"/>
        <end position="535"/>
    </location>
</feature>
<dbReference type="CDD" id="cd06960">
    <property type="entry name" value="NR_DBD_HNF4A"/>
    <property type="match status" value="2"/>
</dbReference>
<evidence type="ECO:0000313" key="16">
    <source>
        <dbReference type="WBParaSite" id="SMUV_0000533201-mRNA-1"/>
    </source>
</evidence>
<dbReference type="Pfam" id="PF00104">
    <property type="entry name" value="Hormone_recep"/>
    <property type="match status" value="2"/>
</dbReference>
<proteinExistence type="inferred from homology"/>
<dbReference type="PANTHER" id="PTHR24083">
    <property type="entry name" value="NUCLEAR HORMONE RECEPTOR"/>
    <property type="match status" value="1"/>
</dbReference>
<dbReference type="SMART" id="SM00430">
    <property type="entry name" value="HOLI"/>
    <property type="match status" value="2"/>
</dbReference>
<dbReference type="SUPFAM" id="SSF57716">
    <property type="entry name" value="Glucocorticoid receptor-like (DNA-binding domain)"/>
    <property type="match status" value="2"/>
</dbReference>
<dbReference type="PRINTS" id="PR00398">
    <property type="entry name" value="STRDHORMONER"/>
</dbReference>
<dbReference type="GO" id="GO:0000978">
    <property type="term" value="F:RNA polymerase II cis-regulatory region sequence-specific DNA binding"/>
    <property type="evidence" value="ECO:0007669"/>
    <property type="project" value="InterPro"/>
</dbReference>
<dbReference type="PROSITE" id="PS51030">
    <property type="entry name" value="NUCLEAR_REC_DBD_2"/>
    <property type="match status" value="2"/>
</dbReference>
<feature type="chain" id="PRO_5007419227" evidence="12">
    <location>
        <begin position="19"/>
        <end position="919"/>
    </location>
</feature>
<dbReference type="Gene3D" id="3.30.50.10">
    <property type="entry name" value="Erythroid Transcription Factor GATA-1, subunit A"/>
    <property type="match status" value="2"/>
</dbReference>
<feature type="region of interest" description="Disordered" evidence="11">
    <location>
        <begin position="151"/>
        <end position="178"/>
    </location>
</feature>
<keyword evidence="10" id="KW-0539">Nucleus</keyword>
<protein>
    <submittedName>
        <fullName evidence="16">Nuclear receptor domain-containing protein</fullName>
    </submittedName>
</protein>
<evidence type="ECO:0000256" key="3">
    <source>
        <dbReference type="ARBA" id="ARBA00022723"/>
    </source>
</evidence>
<feature type="domain" description="NR LBD" evidence="14">
    <location>
        <begin position="671"/>
        <end position="898"/>
    </location>
</feature>
<dbReference type="PRINTS" id="PR00047">
    <property type="entry name" value="STROIDFINGER"/>
</dbReference>
<keyword evidence="9" id="KW-0675">Receptor</keyword>
<dbReference type="InterPro" id="IPR001628">
    <property type="entry name" value="Znf_hrmn_rcpt"/>
</dbReference>
<feature type="compositionally biased region" description="Polar residues" evidence="11">
    <location>
        <begin position="516"/>
        <end position="527"/>
    </location>
</feature>
<keyword evidence="8" id="KW-0804">Transcription</keyword>
<dbReference type="InterPro" id="IPR050274">
    <property type="entry name" value="Nuclear_hormone_rcpt_NR2"/>
</dbReference>
<dbReference type="InterPro" id="IPR035500">
    <property type="entry name" value="NHR-like_dom_sf"/>
</dbReference>
<evidence type="ECO:0000256" key="9">
    <source>
        <dbReference type="ARBA" id="ARBA00023170"/>
    </source>
</evidence>
<evidence type="ECO:0000313" key="15">
    <source>
        <dbReference type="Proteomes" id="UP000046393"/>
    </source>
</evidence>
<dbReference type="AlphaFoldDB" id="A0A0N5ALC1"/>
<sequence>MVLLWSFWCLHRGRVCEGTFSELLGIPGSMGDIVGDQSFELCAVCGDKSTGTHYGVVSCNGCKGFFRRTILRNQKFSCRFNKRCKIDKNFRCACRYCRFQKCLAVGMKREAIQFERDSIGSPKKWKETPSPCVGSTASGMLDGTVGVNMDNSEDKYAGGNSERLHSNGSNNGNGNSSNAERGVICRLMEMETHVNNEMSARYRSSVITSSRSTASTLEGLGTAGEIGTGTSTIFPQPYRPCTVDDLNDISRTTLLLMVEWAKNLPPFPDLPMNDKIILLKNYAPQHLILIPAFHSPDTTRICLFNNTYMSRDTSTGLNGFTAFKTSNITPRVLDEIVWPMRQLQMREEEFVCLKALAFLHPEAKGLSSESQAIIRGERNRVLRAIYSFILEQFPDEAPIRYGNILLLIPALKGLTQLLIENISLAKFFGLAEVDSLLSEFILEDGNCISPLTLQQNVSAPFQQPLVSSADTQFNPTASTVIADTNFTSTSNVSDGVNEYTYQGVPENDNILEPQYSPISTSSSTGAQQYPPVSAANADASQSTAITSDLLCHVCSDKSTGKHYGAISCDGCKGFFRRSIRKQHKYVCRFNHNCDVNKNHRNSCRSCRLRKCIMAGMRVEAIQTERDVIGKRNKAESDKEEALLQILLRSENHCQQLRGCVIKYTEQVLYQSAIKVIKQVYVIYDNGINSTCKTAIDGAEEKSSNLASVNDVGKSIHQQLLITVEWAKTLPPFKGLKLSDQATLLKANAAPLLVFVVAYRSLQMDDAICLANDTVVTKDHAVNIGDVNRVVRRIIDEIIRPMRDLKIENSEYVTLKAIILFDPAGRDPSTTNMIAEVRESFLKVLQLKCRPDECRTGMLLLLLPKIYVIAQQLVEDVHLASIFRLANVDKLMQELMLFDQPSTIIDQLLNPVIHTKQNTD</sequence>
<dbReference type="InterPro" id="IPR001723">
    <property type="entry name" value="Nuclear_hrmn_rcpt"/>
</dbReference>
<dbReference type="GO" id="GO:0008270">
    <property type="term" value="F:zinc ion binding"/>
    <property type="evidence" value="ECO:0007669"/>
    <property type="project" value="UniProtKB-KW"/>
</dbReference>
<reference evidence="16" key="1">
    <citation type="submission" date="2016-04" db="UniProtKB">
        <authorList>
            <consortium name="WormBaseParasite"/>
        </authorList>
    </citation>
    <scope>IDENTIFICATION</scope>
</reference>
<keyword evidence="4" id="KW-0863">Zinc-finger</keyword>
<evidence type="ECO:0000256" key="11">
    <source>
        <dbReference type="SAM" id="MobiDB-lite"/>
    </source>
</evidence>
<dbReference type="SUPFAM" id="SSF48508">
    <property type="entry name" value="Nuclear receptor ligand-binding domain"/>
    <property type="match status" value="2"/>
</dbReference>
<organism evidence="15 16">
    <name type="scientific">Syphacia muris</name>
    <dbReference type="NCBI Taxonomy" id="451379"/>
    <lineage>
        <taxon>Eukaryota</taxon>
        <taxon>Metazoa</taxon>
        <taxon>Ecdysozoa</taxon>
        <taxon>Nematoda</taxon>
        <taxon>Chromadorea</taxon>
        <taxon>Rhabditida</taxon>
        <taxon>Spirurina</taxon>
        <taxon>Oxyuridomorpha</taxon>
        <taxon>Oxyuroidea</taxon>
        <taxon>Oxyuridae</taxon>
        <taxon>Syphacia</taxon>
    </lineage>
</organism>
<keyword evidence="3" id="KW-0479">Metal-binding</keyword>
<name>A0A0N5ALC1_9BILA</name>
<evidence type="ECO:0000256" key="7">
    <source>
        <dbReference type="ARBA" id="ARBA00023125"/>
    </source>
</evidence>
<feature type="domain" description="Nuclear receptor" evidence="13">
    <location>
        <begin position="39"/>
        <end position="114"/>
    </location>
</feature>
<keyword evidence="15" id="KW-1185">Reference proteome</keyword>
<feature type="compositionally biased region" description="Low complexity" evidence="11">
    <location>
        <begin position="166"/>
        <end position="178"/>
    </location>
</feature>
<evidence type="ECO:0000256" key="1">
    <source>
        <dbReference type="ARBA" id="ARBA00004123"/>
    </source>
</evidence>
<keyword evidence="6" id="KW-0805">Transcription regulation</keyword>
<dbReference type="SMART" id="SM00399">
    <property type="entry name" value="ZnF_C4"/>
    <property type="match status" value="2"/>
</dbReference>
<feature type="domain" description="NR LBD" evidence="14">
    <location>
        <begin position="179"/>
        <end position="444"/>
    </location>
</feature>
<dbReference type="Gene3D" id="1.10.565.10">
    <property type="entry name" value="Retinoid X Receptor"/>
    <property type="match status" value="2"/>
</dbReference>
<keyword evidence="7" id="KW-0238">DNA-binding</keyword>